<keyword evidence="11" id="KW-0995">Kinetochore</keyword>
<evidence type="ECO:0000256" key="14">
    <source>
        <dbReference type="ARBA" id="ARBA00023306"/>
    </source>
</evidence>
<dbReference type="AlphaFoldDB" id="A0A0D1CPI0"/>
<evidence type="ECO:0000256" key="16">
    <source>
        <dbReference type="ARBA" id="ARBA00044179"/>
    </source>
</evidence>
<evidence type="ECO:0000313" key="18">
    <source>
        <dbReference type="EMBL" id="KIS68503.1"/>
    </source>
</evidence>
<keyword evidence="14" id="KW-0131">Cell cycle</keyword>
<comment type="similarity">
    <text evidence="4">Belongs to the DASH complex DAD3 family.</text>
</comment>
<evidence type="ECO:0000256" key="2">
    <source>
        <dbReference type="ARBA" id="ARBA00004186"/>
    </source>
</evidence>
<evidence type="ECO:0000256" key="10">
    <source>
        <dbReference type="ARBA" id="ARBA00022829"/>
    </source>
</evidence>
<name>A0A0D1CPI0_MYCMD</name>
<keyword evidence="15" id="KW-0137">Centromere</keyword>
<evidence type="ECO:0000313" key="19">
    <source>
        <dbReference type="Proteomes" id="UP000000561"/>
    </source>
</evidence>
<keyword evidence="8" id="KW-0493">Microtubule</keyword>
<dbReference type="GO" id="GO:0051301">
    <property type="term" value="P:cell division"/>
    <property type="evidence" value="ECO:0007669"/>
    <property type="project" value="UniProtKB-KW"/>
</dbReference>
<evidence type="ECO:0000256" key="8">
    <source>
        <dbReference type="ARBA" id="ARBA00022701"/>
    </source>
</evidence>
<evidence type="ECO:0000256" key="5">
    <source>
        <dbReference type="ARBA" id="ARBA00022454"/>
    </source>
</evidence>
<dbReference type="PANTHER" id="PTHR28017">
    <property type="entry name" value="DASH COMPLEX SUBUNIT DAD3"/>
    <property type="match status" value="1"/>
</dbReference>
<keyword evidence="5" id="KW-0158">Chromosome</keyword>
<keyword evidence="9" id="KW-0498">Mitosis</keyword>
<keyword evidence="10" id="KW-0159">Chromosome partition</keyword>
<dbReference type="PANTHER" id="PTHR28017:SF1">
    <property type="entry name" value="DASH COMPLEX SUBUNIT DAD3"/>
    <property type="match status" value="1"/>
</dbReference>
<keyword evidence="12" id="KW-0206">Cytoskeleton</keyword>
<dbReference type="InterPro" id="IPR013965">
    <property type="entry name" value="DASH_Dad3"/>
</dbReference>
<evidence type="ECO:0000256" key="9">
    <source>
        <dbReference type="ARBA" id="ARBA00022776"/>
    </source>
</evidence>
<evidence type="ECO:0000256" key="4">
    <source>
        <dbReference type="ARBA" id="ARBA00006277"/>
    </source>
</evidence>
<comment type="subcellular location">
    <subcellularLocation>
        <location evidence="3">Chromosome</location>
        <location evidence="3">Centromere</location>
        <location evidence="3">Kinetochore</location>
    </subcellularLocation>
    <subcellularLocation>
        <location evidence="2">Cytoplasm</location>
        <location evidence="2">Cytoskeleton</location>
        <location evidence="2">Spindle</location>
    </subcellularLocation>
    <subcellularLocation>
        <location evidence="1">Nucleus</location>
    </subcellularLocation>
</comment>
<dbReference type="eggNOG" id="ENOG502SCNH">
    <property type="taxonomic scope" value="Eukaryota"/>
</dbReference>
<dbReference type="Proteomes" id="UP000000561">
    <property type="component" value="Chromosome 9"/>
</dbReference>
<dbReference type="Pfam" id="PF08656">
    <property type="entry name" value="DASH_Dad3"/>
    <property type="match status" value="1"/>
</dbReference>
<dbReference type="STRING" id="237631.A0A0D1CPI0"/>
<evidence type="ECO:0000256" key="1">
    <source>
        <dbReference type="ARBA" id="ARBA00004123"/>
    </source>
</evidence>
<dbReference type="RefSeq" id="XP_011390113.1">
    <property type="nucleotide sequence ID" value="XM_011391811.1"/>
</dbReference>
<dbReference type="GO" id="GO:0008608">
    <property type="term" value="P:attachment of spindle microtubules to kinetochore"/>
    <property type="evidence" value="ECO:0007669"/>
    <property type="project" value="InterPro"/>
</dbReference>
<reference evidence="18 19" key="1">
    <citation type="journal article" date="2006" name="Nature">
        <title>Insights from the genome of the biotrophic fungal plant pathogen Ustilago maydis.</title>
        <authorList>
            <person name="Kamper J."/>
            <person name="Kahmann R."/>
            <person name="Bolker M."/>
            <person name="Ma L.J."/>
            <person name="Brefort T."/>
            <person name="Saville B.J."/>
            <person name="Banuett F."/>
            <person name="Kronstad J.W."/>
            <person name="Gold S.E."/>
            <person name="Muller O."/>
            <person name="Perlin M.H."/>
            <person name="Wosten H.A."/>
            <person name="de Vries R."/>
            <person name="Ruiz-Herrera J."/>
            <person name="Reynaga-Pena C.G."/>
            <person name="Snetselaar K."/>
            <person name="McCann M."/>
            <person name="Perez-Martin J."/>
            <person name="Feldbrugge M."/>
            <person name="Basse C.W."/>
            <person name="Steinberg G."/>
            <person name="Ibeas J.I."/>
            <person name="Holloman W."/>
            <person name="Guzman P."/>
            <person name="Farman M."/>
            <person name="Stajich J.E."/>
            <person name="Sentandreu R."/>
            <person name="Gonzalez-Prieto J.M."/>
            <person name="Kennell J.C."/>
            <person name="Molina L."/>
            <person name="Schirawski J."/>
            <person name="Mendoza-Mendoza A."/>
            <person name="Greilinger D."/>
            <person name="Munch K."/>
            <person name="Rossel N."/>
            <person name="Scherer M."/>
            <person name="Vranes M."/>
            <person name="Ladendorf O."/>
            <person name="Vincon V."/>
            <person name="Fuchs U."/>
            <person name="Sandrock B."/>
            <person name="Meng S."/>
            <person name="Ho E.C."/>
            <person name="Cahill M.J."/>
            <person name="Boyce K.J."/>
            <person name="Klose J."/>
            <person name="Klosterman S.J."/>
            <person name="Deelstra H.J."/>
            <person name="Ortiz-Castellanos L."/>
            <person name="Li W."/>
            <person name="Sanchez-Alonso P."/>
            <person name="Schreier P.H."/>
            <person name="Hauser-Hahn I."/>
            <person name="Vaupel M."/>
            <person name="Koopmann E."/>
            <person name="Friedrich G."/>
            <person name="Voss H."/>
            <person name="Schluter T."/>
            <person name="Margolis J."/>
            <person name="Platt D."/>
            <person name="Swimmer C."/>
            <person name="Gnirke A."/>
            <person name="Chen F."/>
            <person name="Vysotskaia V."/>
            <person name="Mannhaupt G."/>
            <person name="Guldener U."/>
            <person name="Munsterkotter M."/>
            <person name="Haase D."/>
            <person name="Oesterheld M."/>
            <person name="Mewes H.W."/>
            <person name="Mauceli E.W."/>
            <person name="DeCaprio D."/>
            <person name="Wade C.M."/>
            <person name="Butler J."/>
            <person name="Young S."/>
            <person name="Jaffe D.B."/>
            <person name="Calvo S."/>
            <person name="Nusbaum C."/>
            <person name="Galagan J."/>
            <person name="Birren B.W."/>
        </authorList>
    </citation>
    <scope>NUCLEOTIDE SEQUENCE [LARGE SCALE GENOMIC DNA]</scope>
    <source>
        <strain evidence="19">DSM 14603 / FGSC 9021 / UM521</strain>
    </source>
</reference>
<keyword evidence="19" id="KW-1185">Reference proteome</keyword>
<evidence type="ECO:0000256" key="12">
    <source>
        <dbReference type="ARBA" id="ARBA00023212"/>
    </source>
</evidence>
<organism evidence="18 19">
    <name type="scientific">Mycosarcoma maydis</name>
    <name type="common">Corn smut fungus</name>
    <name type="synonym">Ustilago maydis</name>
    <dbReference type="NCBI Taxonomy" id="5270"/>
    <lineage>
        <taxon>Eukaryota</taxon>
        <taxon>Fungi</taxon>
        <taxon>Dikarya</taxon>
        <taxon>Basidiomycota</taxon>
        <taxon>Ustilaginomycotina</taxon>
        <taxon>Ustilaginomycetes</taxon>
        <taxon>Ustilaginales</taxon>
        <taxon>Ustilaginaceae</taxon>
        <taxon>Mycosarcoma</taxon>
    </lineage>
</organism>
<dbReference type="InParanoid" id="A0A0D1CPI0"/>
<evidence type="ECO:0000256" key="15">
    <source>
        <dbReference type="ARBA" id="ARBA00023328"/>
    </source>
</evidence>
<dbReference type="GeneID" id="23567762"/>
<sequence>MATIQEVLDQVAALPTASKPYINPYAGHRSLTEHEQELLGEYARLADTIRRVAALSTLLSSSSAHASLLTQLRVLERKMGLVLTLYKASVWATVQEQAEMAEAEAMAAAGADAYSMDIMAYNADAAAGGGYFYNGSATPSESGQGDDTVVMRQPEYC</sequence>
<proteinExistence type="inferred from homology"/>
<evidence type="ECO:0000256" key="17">
    <source>
        <dbReference type="ARBA" id="ARBA00044305"/>
    </source>
</evidence>
<keyword evidence="13" id="KW-0539">Nucleus</keyword>
<evidence type="ECO:0000256" key="3">
    <source>
        <dbReference type="ARBA" id="ARBA00004629"/>
    </source>
</evidence>
<dbReference type="GO" id="GO:0072686">
    <property type="term" value="C:mitotic spindle"/>
    <property type="evidence" value="ECO:0007669"/>
    <property type="project" value="InterPro"/>
</dbReference>
<dbReference type="VEuPathDB" id="FungiDB:UMAG_11959"/>
<dbReference type="OrthoDB" id="2443965at2759"/>
<dbReference type="GO" id="GO:0005874">
    <property type="term" value="C:microtubule"/>
    <property type="evidence" value="ECO:0007669"/>
    <property type="project" value="UniProtKB-KW"/>
</dbReference>
<evidence type="ECO:0000256" key="11">
    <source>
        <dbReference type="ARBA" id="ARBA00022838"/>
    </source>
</evidence>
<keyword evidence="7" id="KW-0132">Cell division</keyword>
<protein>
    <recommendedName>
        <fullName evidence="16">DASH complex subunit DAD3</fullName>
    </recommendedName>
    <alternativeName>
        <fullName evidence="17">Outer kinetochore protein DAD3</fullName>
    </alternativeName>
</protein>
<evidence type="ECO:0000256" key="6">
    <source>
        <dbReference type="ARBA" id="ARBA00022490"/>
    </source>
</evidence>
<dbReference type="GO" id="GO:0042729">
    <property type="term" value="C:DASH complex"/>
    <property type="evidence" value="ECO:0000318"/>
    <property type="project" value="GO_Central"/>
</dbReference>
<dbReference type="EMBL" id="CM003148">
    <property type="protein sequence ID" value="KIS68503.1"/>
    <property type="molecule type" value="Genomic_DNA"/>
</dbReference>
<evidence type="ECO:0000256" key="13">
    <source>
        <dbReference type="ARBA" id="ARBA00023242"/>
    </source>
</evidence>
<evidence type="ECO:0000256" key="7">
    <source>
        <dbReference type="ARBA" id="ARBA00022618"/>
    </source>
</evidence>
<gene>
    <name evidence="18" type="ORF">UMAG_11959</name>
</gene>
<dbReference type="KEGG" id="uma:UMAG_11959"/>
<accession>A0A0D1CPI0</accession>
<keyword evidence="6" id="KW-0963">Cytoplasm</keyword>